<evidence type="ECO:0000313" key="4">
    <source>
        <dbReference type="EMBL" id="SVA01886.1"/>
    </source>
</evidence>
<dbReference type="GO" id="GO:0016149">
    <property type="term" value="F:translation release factor activity, codon specific"/>
    <property type="evidence" value="ECO:0007669"/>
    <property type="project" value="InterPro"/>
</dbReference>
<dbReference type="Gene3D" id="3.30.160.20">
    <property type="match status" value="1"/>
</dbReference>
<accession>A0A381SCY2</accession>
<evidence type="ECO:0000256" key="1">
    <source>
        <dbReference type="ARBA" id="ARBA00010835"/>
    </source>
</evidence>
<dbReference type="FunFam" id="3.30.160.20:FF:000010">
    <property type="entry name" value="Peptide chain release factor 2"/>
    <property type="match status" value="1"/>
</dbReference>
<dbReference type="InterPro" id="IPR005139">
    <property type="entry name" value="PCRF"/>
</dbReference>
<dbReference type="SMART" id="SM00937">
    <property type="entry name" value="PCRF"/>
    <property type="match status" value="1"/>
</dbReference>
<dbReference type="NCBIfam" id="TIGR00020">
    <property type="entry name" value="prfB"/>
    <property type="match status" value="1"/>
</dbReference>
<dbReference type="EMBL" id="UINC01002949">
    <property type="protein sequence ID" value="SVA01886.1"/>
    <property type="molecule type" value="Genomic_DNA"/>
</dbReference>
<dbReference type="SUPFAM" id="SSF75620">
    <property type="entry name" value="Release factor"/>
    <property type="match status" value="1"/>
</dbReference>
<dbReference type="AlphaFoldDB" id="A0A381SCY2"/>
<protein>
    <recommendedName>
        <fullName evidence="3">Prokaryotic-type class I peptide chain release factors domain-containing protein</fullName>
    </recommendedName>
</protein>
<dbReference type="HAMAP" id="MF_00094">
    <property type="entry name" value="Rel_fac_2"/>
    <property type="match status" value="1"/>
</dbReference>
<dbReference type="Pfam" id="PF00472">
    <property type="entry name" value="RF-1"/>
    <property type="match status" value="1"/>
</dbReference>
<dbReference type="Gene3D" id="1.20.58.410">
    <property type="entry name" value="Release factor"/>
    <property type="match status" value="1"/>
</dbReference>
<organism evidence="4">
    <name type="scientific">marine metagenome</name>
    <dbReference type="NCBI Taxonomy" id="408172"/>
    <lineage>
        <taxon>unclassified sequences</taxon>
        <taxon>metagenomes</taxon>
        <taxon>ecological metagenomes</taxon>
    </lineage>
</organism>
<proteinExistence type="inferred from homology"/>
<dbReference type="PROSITE" id="PS00745">
    <property type="entry name" value="RF_PROK_I"/>
    <property type="match status" value="1"/>
</dbReference>
<dbReference type="Gene3D" id="3.30.70.1660">
    <property type="match status" value="1"/>
</dbReference>
<dbReference type="InterPro" id="IPR004374">
    <property type="entry name" value="PrfB"/>
</dbReference>
<gene>
    <name evidence="4" type="ORF">METZ01_LOCUS54740</name>
</gene>
<dbReference type="InterPro" id="IPR000352">
    <property type="entry name" value="Pep_chain_release_fac_I"/>
</dbReference>
<dbReference type="PANTHER" id="PTHR43116:SF3">
    <property type="entry name" value="CLASS I PEPTIDE CHAIN RELEASE FACTOR"/>
    <property type="match status" value="1"/>
</dbReference>
<evidence type="ECO:0000259" key="3">
    <source>
        <dbReference type="PROSITE" id="PS00745"/>
    </source>
</evidence>
<comment type="similarity">
    <text evidence="1">Belongs to the prokaryotic/mitochondrial release factor family.</text>
</comment>
<dbReference type="PANTHER" id="PTHR43116">
    <property type="entry name" value="PEPTIDE CHAIN RELEASE FACTOR 2"/>
    <property type="match status" value="1"/>
</dbReference>
<dbReference type="GO" id="GO:0005737">
    <property type="term" value="C:cytoplasm"/>
    <property type="evidence" value="ECO:0007669"/>
    <property type="project" value="InterPro"/>
</dbReference>
<feature type="domain" description="Prokaryotic-type class I peptide chain release factors" evidence="3">
    <location>
        <begin position="236"/>
        <end position="252"/>
    </location>
</feature>
<reference evidence="4" key="1">
    <citation type="submission" date="2018-05" db="EMBL/GenBank/DDBJ databases">
        <authorList>
            <person name="Lanie J.A."/>
            <person name="Ng W.-L."/>
            <person name="Kazmierczak K.M."/>
            <person name="Andrzejewski T.M."/>
            <person name="Davidsen T.M."/>
            <person name="Wayne K.J."/>
            <person name="Tettelin H."/>
            <person name="Glass J.I."/>
            <person name="Rusch D."/>
            <person name="Podicherti R."/>
            <person name="Tsui H.-C.T."/>
            <person name="Winkler M.E."/>
        </authorList>
    </citation>
    <scope>NUCLEOTIDE SEQUENCE</scope>
</reference>
<keyword evidence="2" id="KW-0648">Protein biosynthesis</keyword>
<name>A0A381SCY2_9ZZZZ</name>
<dbReference type="InterPro" id="IPR045853">
    <property type="entry name" value="Pep_chain_release_fac_I_sf"/>
</dbReference>
<evidence type="ECO:0000256" key="2">
    <source>
        <dbReference type="ARBA" id="ARBA00022917"/>
    </source>
</evidence>
<dbReference type="Pfam" id="PF03462">
    <property type="entry name" value="PCRF"/>
    <property type="match status" value="1"/>
</dbReference>
<sequence>MKNLNSQNPNTKKCGGIFDKNAIQDSITHLQEKTTEQKFWEDNQSAQSILKQISSYENELKMWKEIDEQFFEVESYIELIEEGEEVTEDAEEALDSFGKYIEKMQIRKLLNGRDDHRNAILTIHPGAGGTESQDWASMLFRLYSRWCERTGYKTKILDYQDGDEAGLKDASIEVSGDYVYGNMKAERGVHRLVRISPFDSNSKRHTSFASVFIFPLIDDDVEITIDDKDIRIDTYRASGAGGQHVNKTDSAVRITHIESGIVVQCQNERSQLKNKNTALKMMKARLYQKKMEALAASQDHLSAQKKDIGWGSQIRSYVFHPYNLVKDHRTKHETSNIQAVMDGDIDNFIRAYLLEKLEK</sequence>